<comment type="cofactor">
    <cofactor evidence="14">
        <name>Mg(2+)</name>
        <dbReference type="ChEBI" id="CHEBI:18420"/>
    </cofactor>
    <text evidence="14">Mg(2+) is required for catalysis and for stabilizing the dimer.</text>
</comment>
<evidence type="ECO:0000313" key="18">
    <source>
        <dbReference type="Proteomes" id="UP000000323"/>
    </source>
</evidence>
<dbReference type="EC" id="4.2.1.11" evidence="3 11"/>
<feature type="binding site" evidence="11 14">
    <location>
        <position position="242"/>
    </location>
    <ligand>
        <name>Mg(2+)</name>
        <dbReference type="ChEBI" id="CHEBI:18420"/>
    </ligand>
</feature>
<dbReference type="HAMAP" id="MF_00318">
    <property type="entry name" value="Enolase"/>
    <property type="match status" value="1"/>
</dbReference>
<feature type="active site" description="Proton donor" evidence="11 12">
    <location>
        <position position="205"/>
    </location>
</feature>
<keyword evidence="7 11" id="KW-0479">Metal-binding</keyword>
<keyword evidence="5 11" id="KW-0963">Cytoplasm</keyword>
<dbReference type="SFLD" id="SFLDS00001">
    <property type="entry name" value="Enolase"/>
    <property type="match status" value="1"/>
</dbReference>
<feature type="binding site" evidence="13">
    <location>
        <position position="155"/>
    </location>
    <ligand>
        <name>substrate</name>
    </ligand>
</feature>
<dbReference type="AlphaFoldDB" id="D1CDH2"/>
<dbReference type="eggNOG" id="COG0148">
    <property type="taxonomic scope" value="Bacteria"/>
</dbReference>
<feature type="binding site" evidence="13">
    <location>
        <begin position="364"/>
        <end position="367"/>
    </location>
    <ligand>
        <name>substrate</name>
    </ligand>
</feature>
<comment type="cofactor">
    <cofactor evidence="11">
        <name>Mg(2+)</name>
        <dbReference type="ChEBI" id="CHEBI:18420"/>
    </cofactor>
    <text evidence="11">Binds a second Mg(2+) ion via substrate during catalysis.</text>
</comment>
<evidence type="ECO:0000256" key="1">
    <source>
        <dbReference type="ARBA" id="ARBA00005031"/>
    </source>
</evidence>
<dbReference type="GO" id="GO:0006096">
    <property type="term" value="P:glycolytic process"/>
    <property type="evidence" value="ECO:0007669"/>
    <property type="project" value="UniProtKB-UniRule"/>
</dbReference>
<comment type="function">
    <text evidence="11">Catalyzes the reversible conversion of 2-phosphoglycerate (2-PG) into phosphoenolpyruvate (PEP). It is essential for the degradation of carbohydrates via glycolysis.</text>
</comment>
<evidence type="ECO:0000313" key="17">
    <source>
        <dbReference type="EMBL" id="ACZ40978.1"/>
    </source>
</evidence>
<dbReference type="InterPro" id="IPR020810">
    <property type="entry name" value="Enolase_C"/>
</dbReference>
<dbReference type="Gene3D" id="3.20.20.120">
    <property type="entry name" value="Enolase-like C-terminal domain"/>
    <property type="match status" value="1"/>
</dbReference>
<dbReference type="EMBL" id="CP001825">
    <property type="protein sequence ID" value="ACZ40978.1"/>
    <property type="molecule type" value="Genomic_DNA"/>
</dbReference>
<feature type="binding site" evidence="11">
    <location>
        <position position="367"/>
    </location>
    <ligand>
        <name>(2R)-2-phosphoglycerate</name>
        <dbReference type="ChEBI" id="CHEBI:58289"/>
    </ligand>
</feature>
<dbReference type="SUPFAM" id="SSF54826">
    <property type="entry name" value="Enolase N-terminal domain-like"/>
    <property type="match status" value="1"/>
</dbReference>
<dbReference type="SFLD" id="SFLDG00178">
    <property type="entry name" value="enolase"/>
    <property type="match status" value="1"/>
</dbReference>
<reference evidence="18" key="1">
    <citation type="journal article" date="2010" name="Stand. Genomic Sci.">
        <title>Complete genome sequence of 'Thermobaculum terrenum' type strain (YNP1).</title>
        <authorList>
            <person name="Kiss H."/>
            <person name="Cleland D."/>
            <person name="Lapidus A."/>
            <person name="Lucas S."/>
            <person name="Glavina Del Rio T."/>
            <person name="Nolan M."/>
            <person name="Tice H."/>
            <person name="Han C."/>
            <person name="Goodwin L."/>
            <person name="Pitluck S."/>
            <person name="Liolios K."/>
            <person name="Ivanova N."/>
            <person name="Mavromatis K."/>
            <person name="Ovchinnikova G."/>
            <person name="Pati A."/>
            <person name="Chen A."/>
            <person name="Palaniappan K."/>
            <person name="Land M."/>
            <person name="Hauser L."/>
            <person name="Chang Y."/>
            <person name="Jeffries C."/>
            <person name="Lu M."/>
            <person name="Brettin T."/>
            <person name="Detter J."/>
            <person name="Goker M."/>
            <person name="Tindall B."/>
            <person name="Beck B."/>
            <person name="McDermott T."/>
            <person name="Woyke T."/>
            <person name="Bristow J."/>
            <person name="Eisen J."/>
            <person name="Markowitz V."/>
            <person name="Hugenholtz P."/>
            <person name="Kyrpides N."/>
            <person name="Klenk H."/>
            <person name="Cheng J."/>
        </authorList>
    </citation>
    <scope>NUCLEOTIDE SEQUENCE [LARGE SCALE GENOMIC DNA]</scope>
    <source>
        <strain evidence="18">ATCC BAA-798 / YNP1</strain>
    </source>
</reference>
<evidence type="ECO:0000259" key="16">
    <source>
        <dbReference type="SMART" id="SM01193"/>
    </source>
</evidence>
<dbReference type="OrthoDB" id="9804716at2"/>
<dbReference type="InterPro" id="IPR020811">
    <property type="entry name" value="Enolase_N"/>
</dbReference>
<dbReference type="STRING" id="525904.Tter_0055"/>
<dbReference type="InterPro" id="IPR036849">
    <property type="entry name" value="Enolase-like_C_sf"/>
</dbReference>
<dbReference type="Pfam" id="PF03952">
    <property type="entry name" value="Enolase_N"/>
    <property type="match status" value="1"/>
</dbReference>
<dbReference type="PRINTS" id="PR00148">
    <property type="entry name" value="ENOLASE"/>
</dbReference>
<dbReference type="FunFam" id="3.20.20.120:FF:000001">
    <property type="entry name" value="Enolase"/>
    <property type="match status" value="1"/>
</dbReference>
<keyword evidence="9 11" id="KW-0324">Glycolysis</keyword>
<evidence type="ECO:0000256" key="12">
    <source>
        <dbReference type="PIRSR" id="PIRSR001400-1"/>
    </source>
</evidence>
<evidence type="ECO:0000256" key="3">
    <source>
        <dbReference type="ARBA" id="ARBA00012058"/>
    </source>
</evidence>
<dbReference type="GO" id="GO:0000015">
    <property type="term" value="C:phosphopyruvate hydratase complex"/>
    <property type="evidence" value="ECO:0007669"/>
    <property type="project" value="InterPro"/>
</dbReference>
<evidence type="ECO:0000256" key="4">
    <source>
        <dbReference type="ARBA" id="ARBA00017068"/>
    </source>
</evidence>
<dbReference type="GO" id="GO:0009986">
    <property type="term" value="C:cell surface"/>
    <property type="evidence" value="ECO:0007669"/>
    <property type="project" value="UniProtKB-SubCell"/>
</dbReference>
<dbReference type="GO" id="GO:0000287">
    <property type="term" value="F:magnesium ion binding"/>
    <property type="evidence" value="ECO:0007669"/>
    <property type="project" value="UniProtKB-UniRule"/>
</dbReference>
<dbReference type="InterPro" id="IPR020809">
    <property type="entry name" value="Enolase_CS"/>
</dbReference>
<dbReference type="NCBIfam" id="TIGR01060">
    <property type="entry name" value="eno"/>
    <property type="match status" value="1"/>
</dbReference>
<evidence type="ECO:0000256" key="2">
    <source>
        <dbReference type="ARBA" id="ARBA00009604"/>
    </source>
</evidence>
<keyword evidence="10 11" id="KW-0456">Lyase</keyword>
<dbReference type="PROSITE" id="PS00164">
    <property type="entry name" value="ENOLASE"/>
    <property type="match status" value="1"/>
</dbReference>
<feature type="binding site" evidence="13">
    <location>
        <position position="312"/>
    </location>
    <ligand>
        <name>substrate</name>
    </ligand>
</feature>
<feature type="binding site" evidence="13">
    <location>
        <position position="388"/>
    </location>
    <ligand>
        <name>substrate</name>
    </ligand>
</feature>
<evidence type="ECO:0000256" key="5">
    <source>
        <dbReference type="ARBA" id="ARBA00022490"/>
    </source>
</evidence>
<evidence type="ECO:0000256" key="11">
    <source>
        <dbReference type="HAMAP-Rule" id="MF_00318"/>
    </source>
</evidence>
<keyword evidence="8 11" id="KW-0460">Magnesium</keyword>
<dbReference type="Gene3D" id="3.30.390.10">
    <property type="entry name" value="Enolase-like, N-terminal domain"/>
    <property type="match status" value="1"/>
</dbReference>
<feature type="domain" description="Enolase N-terminal" evidence="16">
    <location>
        <begin position="4"/>
        <end position="134"/>
    </location>
</feature>
<feature type="active site" description="Proton acceptor" evidence="11 12">
    <location>
        <position position="337"/>
    </location>
</feature>
<comment type="pathway">
    <text evidence="1 11">Carbohydrate degradation; glycolysis; pyruvate from D-glyceraldehyde 3-phosphate: step 4/5.</text>
</comment>
<name>D1CDH2_THET1</name>
<feature type="binding site" evidence="11 14">
    <location>
        <position position="285"/>
    </location>
    <ligand>
        <name>Mg(2+)</name>
        <dbReference type="ChEBI" id="CHEBI:18420"/>
    </ligand>
</feature>
<evidence type="ECO:0000256" key="13">
    <source>
        <dbReference type="PIRSR" id="PIRSR001400-2"/>
    </source>
</evidence>
<dbReference type="InterPro" id="IPR000941">
    <property type="entry name" value="Enolase"/>
</dbReference>
<evidence type="ECO:0000259" key="15">
    <source>
        <dbReference type="SMART" id="SM01192"/>
    </source>
</evidence>
<proteinExistence type="inferred from homology"/>
<feature type="domain" description="Enolase C-terminal TIM barrel" evidence="15">
    <location>
        <begin position="139"/>
        <end position="425"/>
    </location>
</feature>
<dbReference type="SMART" id="SM01193">
    <property type="entry name" value="Enolase_N"/>
    <property type="match status" value="1"/>
</dbReference>
<evidence type="ECO:0000256" key="10">
    <source>
        <dbReference type="ARBA" id="ARBA00023239"/>
    </source>
</evidence>
<keyword evidence="18" id="KW-1185">Reference proteome</keyword>
<evidence type="ECO:0000256" key="14">
    <source>
        <dbReference type="PIRSR" id="PIRSR001400-3"/>
    </source>
</evidence>
<dbReference type="GO" id="GO:0004634">
    <property type="term" value="F:phosphopyruvate hydratase activity"/>
    <property type="evidence" value="ECO:0007669"/>
    <property type="project" value="UniProtKB-UniRule"/>
</dbReference>
<dbReference type="InterPro" id="IPR029017">
    <property type="entry name" value="Enolase-like_N"/>
</dbReference>
<feature type="binding site" evidence="11 14">
    <location>
        <position position="312"/>
    </location>
    <ligand>
        <name>Mg(2+)</name>
        <dbReference type="ChEBI" id="CHEBI:18420"/>
    </ligand>
</feature>
<evidence type="ECO:0000256" key="7">
    <source>
        <dbReference type="ARBA" id="ARBA00022723"/>
    </source>
</evidence>
<feature type="binding site" evidence="13">
    <location>
        <position position="285"/>
    </location>
    <ligand>
        <name>substrate</name>
    </ligand>
</feature>
<feature type="binding site" evidence="11">
    <location>
        <position position="366"/>
    </location>
    <ligand>
        <name>(2R)-2-phosphoglycerate</name>
        <dbReference type="ChEBI" id="CHEBI:58289"/>
    </ligand>
</feature>
<comment type="subcellular location">
    <subcellularLocation>
        <location evidence="11">Cytoplasm</location>
    </subcellularLocation>
    <subcellularLocation>
        <location evidence="11">Secreted</location>
    </subcellularLocation>
    <subcellularLocation>
        <location evidence="11">Cell surface</location>
    </subcellularLocation>
    <text evidence="11">Fractions of enolase are present in both the cytoplasm and on the cell surface.</text>
</comment>
<dbReference type="CDD" id="cd03313">
    <property type="entry name" value="enolase"/>
    <property type="match status" value="1"/>
</dbReference>
<dbReference type="FunFam" id="3.30.390.10:FF:000001">
    <property type="entry name" value="Enolase"/>
    <property type="match status" value="1"/>
</dbReference>
<feature type="binding site" evidence="13">
    <location>
        <position position="164"/>
    </location>
    <ligand>
        <name>substrate</name>
    </ligand>
</feature>
<dbReference type="SUPFAM" id="SSF51604">
    <property type="entry name" value="Enolase C-terminal domain-like"/>
    <property type="match status" value="1"/>
</dbReference>
<comment type="similarity">
    <text evidence="2 11">Belongs to the enolase family.</text>
</comment>
<accession>D1CDH2</accession>
<dbReference type="PANTHER" id="PTHR11902">
    <property type="entry name" value="ENOLASE"/>
    <property type="match status" value="1"/>
</dbReference>
<dbReference type="SFLD" id="SFLDF00002">
    <property type="entry name" value="enolase"/>
    <property type="match status" value="1"/>
</dbReference>
<organism evidence="17 18">
    <name type="scientific">Thermobaculum terrenum (strain ATCC BAA-798 / CCMEE 7001 / YNP1)</name>
    <dbReference type="NCBI Taxonomy" id="525904"/>
    <lineage>
        <taxon>Bacteria</taxon>
        <taxon>Bacillati</taxon>
        <taxon>Chloroflexota</taxon>
        <taxon>Chloroflexia</taxon>
        <taxon>Candidatus Thermobaculales</taxon>
        <taxon>Candidatus Thermobaculaceae</taxon>
        <taxon>Thermobaculum</taxon>
    </lineage>
</organism>
<dbReference type="Proteomes" id="UP000000323">
    <property type="component" value="Chromosome 1"/>
</dbReference>
<dbReference type="Pfam" id="PF00113">
    <property type="entry name" value="Enolase_C"/>
    <property type="match status" value="1"/>
</dbReference>
<comment type="catalytic activity">
    <reaction evidence="11">
        <text>(2R)-2-phosphoglycerate = phosphoenolpyruvate + H2O</text>
        <dbReference type="Rhea" id="RHEA:10164"/>
        <dbReference type="ChEBI" id="CHEBI:15377"/>
        <dbReference type="ChEBI" id="CHEBI:58289"/>
        <dbReference type="ChEBI" id="CHEBI:58702"/>
        <dbReference type="EC" id="4.2.1.11"/>
    </reaction>
</comment>
<evidence type="ECO:0000256" key="6">
    <source>
        <dbReference type="ARBA" id="ARBA00022525"/>
    </source>
</evidence>
<dbReference type="SMART" id="SM01192">
    <property type="entry name" value="Enolase_C"/>
    <property type="match status" value="1"/>
</dbReference>
<dbReference type="UniPathway" id="UPA00109">
    <property type="reaction ID" value="UER00187"/>
</dbReference>
<dbReference type="HOGENOM" id="CLU_031223_2_1_0"/>
<sequence length="431" mass="46559">MAVIDDVYALEILDSRGNPTIQVTVVLDSGAYGTAAVPSGASTGAHEAIELRDKDPIRFGGKGVLKAVSNVNEIIAETILGENVNSQRELDQILLELDGTPNKSNLGANAILGVSLAFAHAMAADLNLPLYMYLGGAIARTLPVPMMNILNGGKHADNSTDMQEFMIMPIGASSFSEALRWGSEVYHALKKDLDNRGFNTNIGDEGGFAPSLDSNKTAIEAILRAIENAGYTPGEQIVIALDPAATELYQGGQYHLKKEGEVLTSSEMVDFWQEWIRQYPIVSIEDGLAEDDWEGWTQLTEAIGNSVQLVGDDLFVTNTDRIREGIARRAANSVLIKPNQIGTLTETIEAVELAHKAGWTAIMSHRSGETEDTTIADLAVALGTGQIKTGAPARGERTAKYNRLLRIEHELGDDAIYAGWSALRRKDLLSR</sequence>
<evidence type="ECO:0000256" key="8">
    <source>
        <dbReference type="ARBA" id="ARBA00022842"/>
    </source>
</evidence>
<evidence type="ECO:0000256" key="9">
    <source>
        <dbReference type="ARBA" id="ARBA00023152"/>
    </source>
</evidence>
<gene>
    <name evidence="11" type="primary">eno</name>
    <name evidence="17" type="ordered locus">Tter_0055</name>
</gene>
<keyword evidence="6 11" id="KW-0964">Secreted</keyword>
<feature type="binding site" evidence="11">
    <location>
        <position position="163"/>
    </location>
    <ligand>
        <name>(2R)-2-phosphoglycerate</name>
        <dbReference type="ChEBI" id="CHEBI:58289"/>
    </ligand>
</feature>
<feature type="binding site" evidence="11">
    <location>
        <position position="388"/>
    </location>
    <ligand>
        <name>(2R)-2-phosphoglycerate</name>
        <dbReference type="ChEBI" id="CHEBI:58289"/>
    </ligand>
</feature>
<protein>
    <recommendedName>
        <fullName evidence="4 11">Enolase</fullName>
        <ecNumber evidence="3 11">4.2.1.11</ecNumber>
    </recommendedName>
    <alternativeName>
        <fullName evidence="11">2-phospho-D-glycerate hydro-lyase</fullName>
    </alternativeName>
    <alternativeName>
        <fullName evidence="11">2-phosphoglycerate dehydratase</fullName>
    </alternativeName>
</protein>
<dbReference type="GO" id="GO:0005576">
    <property type="term" value="C:extracellular region"/>
    <property type="evidence" value="ECO:0007669"/>
    <property type="project" value="UniProtKB-SubCell"/>
</dbReference>
<dbReference type="PIRSF" id="PIRSF001400">
    <property type="entry name" value="Enolase"/>
    <property type="match status" value="1"/>
</dbReference>
<feature type="binding site" evidence="11">
    <location>
        <position position="337"/>
    </location>
    <ligand>
        <name>(2R)-2-phosphoglycerate</name>
        <dbReference type="ChEBI" id="CHEBI:58289"/>
    </ligand>
</feature>
<dbReference type="RefSeq" id="WP_012874013.1">
    <property type="nucleotide sequence ID" value="NC_013525.1"/>
</dbReference>
<dbReference type="PANTHER" id="PTHR11902:SF1">
    <property type="entry name" value="ENOLASE"/>
    <property type="match status" value="1"/>
</dbReference>
<dbReference type="KEGG" id="ttr:Tter_0055"/>